<dbReference type="Pfam" id="PF14657">
    <property type="entry name" value="Arm-DNA-bind_4"/>
    <property type="match status" value="1"/>
</dbReference>
<dbReference type="EMBL" id="JALIRP010000022">
    <property type="protein sequence ID" value="MCJ8015274.1"/>
    <property type="molecule type" value="Genomic_DNA"/>
</dbReference>
<comment type="similarity">
    <text evidence="1">Belongs to the 'phage' integrase family.</text>
</comment>
<dbReference type="Pfam" id="PF14659">
    <property type="entry name" value="Phage_int_SAM_3"/>
    <property type="match status" value="1"/>
</dbReference>
<accession>A0A9X1WZV4</accession>
<dbReference type="AlphaFoldDB" id="A0A9X1WZV4"/>
<keyword evidence="3 5" id="KW-0238">DNA-binding</keyword>
<dbReference type="Proteomes" id="UP001139347">
    <property type="component" value="Unassembled WGS sequence"/>
</dbReference>
<dbReference type="InterPro" id="IPR004107">
    <property type="entry name" value="Integrase_SAM-like_N"/>
</dbReference>
<dbReference type="InterPro" id="IPR011010">
    <property type="entry name" value="DNA_brk_join_enz"/>
</dbReference>
<gene>
    <name evidence="8" type="ORF">MUG84_26770</name>
</gene>
<dbReference type="Gene3D" id="1.10.443.10">
    <property type="entry name" value="Intergrase catalytic core"/>
    <property type="match status" value="1"/>
</dbReference>
<name>A0A9X1WZV4_9BACL</name>
<keyword evidence="4" id="KW-0233">DNA recombination</keyword>
<dbReference type="Gene3D" id="1.10.150.130">
    <property type="match status" value="1"/>
</dbReference>
<evidence type="ECO:0000256" key="2">
    <source>
        <dbReference type="ARBA" id="ARBA00022908"/>
    </source>
</evidence>
<evidence type="ECO:0000256" key="1">
    <source>
        <dbReference type="ARBA" id="ARBA00008857"/>
    </source>
</evidence>
<proteinExistence type="inferred from homology"/>
<dbReference type="PROSITE" id="PS51900">
    <property type="entry name" value="CB"/>
    <property type="match status" value="1"/>
</dbReference>
<evidence type="ECO:0000313" key="9">
    <source>
        <dbReference type="Proteomes" id="UP001139347"/>
    </source>
</evidence>
<dbReference type="Pfam" id="PF00589">
    <property type="entry name" value="Phage_integrase"/>
    <property type="match status" value="1"/>
</dbReference>
<dbReference type="PROSITE" id="PS51898">
    <property type="entry name" value="TYR_RECOMBINASE"/>
    <property type="match status" value="1"/>
</dbReference>
<dbReference type="SUPFAM" id="SSF56349">
    <property type="entry name" value="DNA breaking-rejoining enzymes"/>
    <property type="match status" value="1"/>
</dbReference>
<dbReference type="InterPro" id="IPR002104">
    <property type="entry name" value="Integrase_catalytic"/>
</dbReference>
<dbReference type="GO" id="GO:0006310">
    <property type="term" value="P:DNA recombination"/>
    <property type="evidence" value="ECO:0007669"/>
    <property type="project" value="UniProtKB-KW"/>
</dbReference>
<organism evidence="8 9">
    <name type="scientific">Paenibacillus mangrovi</name>
    <dbReference type="NCBI Taxonomy" id="2931978"/>
    <lineage>
        <taxon>Bacteria</taxon>
        <taxon>Bacillati</taxon>
        <taxon>Bacillota</taxon>
        <taxon>Bacilli</taxon>
        <taxon>Bacillales</taxon>
        <taxon>Paenibacillaceae</taxon>
        <taxon>Paenibacillus</taxon>
    </lineage>
</organism>
<keyword evidence="2" id="KW-0229">DNA integration</keyword>
<dbReference type="CDD" id="cd01189">
    <property type="entry name" value="INT_ICEBs1_C_like"/>
    <property type="match status" value="1"/>
</dbReference>
<keyword evidence="9" id="KW-1185">Reference proteome</keyword>
<evidence type="ECO:0000259" key="7">
    <source>
        <dbReference type="PROSITE" id="PS51900"/>
    </source>
</evidence>
<reference evidence="8" key="1">
    <citation type="submission" date="2022-04" db="EMBL/GenBank/DDBJ databases">
        <title>Paenibacillus mangrovi sp. nov., a novel endophytic bacterium isolated from bark of Kandelia candel.</title>
        <authorList>
            <person name="Tuo L."/>
        </authorList>
    </citation>
    <scope>NUCLEOTIDE SEQUENCE</scope>
    <source>
        <strain evidence="8">KQZ6P-2</strain>
    </source>
</reference>
<dbReference type="InterPro" id="IPR010998">
    <property type="entry name" value="Integrase_recombinase_N"/>
</dbReference>
<dbReference type="InterPro" id="IPR050090">
    <property type="entry name" value="Tyrosine_recombinase_XerCD"/>
</dbReference>
<evidence type="ECO:0000256" key="5">
    <source>
        <dbReference type="PROSITE-ProRule" id="PRU01248"/>
    </source>
</evidence>
<dbReference type="PANTHER" id="PTHR30349:SF64">
    <property type="entry name" value="PROPHAGE INTEGRASE INTD-RELATED"/>
    <property type="match status" value="1"/>
</dbReference>
<dbReference type="GO" id="GO:0015074">
    <property type="term" value="P:DNA integration"/>
    <property type="evidence" value="ECO:0007669"/>
    <property type="project" value="UniProtKB-KW"/>
</dbReference>
<dbReference type="InterPro" id="IPR044068">
    <property type="entry name" value="CB"/>
</dbReference>
<evidence type="ECO:0000259" key="6">
    <source>
        <dbReference type="PROSITE" id="PS51898"/>
    </source>
</evidence>
<evidence type="ECO:0000256" key="4">
    <source>
        <dbReference type="ARBA" id="ARBA00023172"/>
    </source>
</evidence>
<dbReference type="InterPro" id="IPR028259">
    <property type="entry name" value="AP2-like_int_N"/>
</dbReference>
<comment type="caution">
    <text evidence="8">The sequence shown here is derived from an EMBL/GenBank/DDBJ whole genome shotgun (WGS) entry which is preliminary data.</text>
</comment>
<feature type="domain" description="Tyr recombinase" evidence="6">
    <location>
        <begin position="166"/>
        <end position="363"/>
    </location>
</feature>
<dbReference type="InterPro" id="IPR013762">
    <property type="entry name" value="Integrase-like_cat_sf"/>
</dbReference>
<protein>
    <submittedName>
        <fullName evidence="8">Site-specific integrase</fullName>
    </submittedName>
</protein>
<dbReference type="GO" id="GO:0003677">
    <property type="term" value="F:DNA binding"/>
    <property type="evidence" value="ECO:0007669"/>
    <property type="project" value="UniProtKB-UniRule"/>
</dbReference>
<sequence>MASVKKNKGTKKWEFVFDYYDQNGLRKQVRRRGFNSKREADEAMAQLHLDVQNQEYVGTDHTTLGDFIQYWLDNIRKMECSETTFYNNKLYYKNHIKDSIGNVKLQRLDLNICQRFVTNMHNKGYARNTIDRVCTLLKCAIDKAIEYGLLKINYMRKVTLPKKEKSNLQIWTLDQVNTFLEFTQNRRYHCVYALALLAGMRQGEILGLRWKDIDFTNKIIYINQTLTHYGTKIKQGAKTYAGVRKISIPNQLIDILKEQRKRYETLKSKLGSGWVDMDIVIFNFANGKTVFPGNLTKAYAKDIERCGLPHIRFHDLRHTHATLLLSKGINVKVISERLGHTKVGVTLDTYSHVLPSMQQEVTNTLEEIILV</sequence>
<dbReference type="PANTHER" id="PTHR30349">
    <property type="entry name" value="PHAGE INTEGRASE-RELATED"/>
    <property type="match status" value="1"/>
</dbReference>
<evidence type="ECO:0000256" key="3">
    <source>
        <dbReference type="ARBA" id="ARBA00023125"/>
    </source>
</evidence>
<feature type="domain" description="Core-binding (CB)" evidence="7">
    <location>
        <begin position="62"/>
        <end position="145"/>
    </location>
</feature>
<dbReference type="RefSeq" id="WP_244731221.1">
    <property type="nucleotide sequence ID" value="NZ_JALIRP010000022.1"/>
</dbReference>
<evidence type="ECO:0000313" key="8">
    <source>
        <dbReference type="EMBL" id="MCJ8015274.1"/>
    </source>
</evidence>